<proteinExistence type="predicted"/>
<name>A0A6A6VL75_9PLEO</name>
<dbReference type="Proteomes" id="UP000799440">
    <property type="component" value="Unassembled WGS sequence"/>
</dbReference>
<dbReference type="EMBL" id="MU006565">
    <property type="protein sequence ID" value="KAF2749961.1"/>
    <property type="molecule type" value="Genomic_DNA"/>
</dbReference>
<reference evidence="1" key="1">
    <citation type="journal article" date="2020" name="Stud. Mycol.">
        <title>101 Dothideomycetes genomes: a test case for predicting lifestyles and emergence of pathogens.</title>
        <authorList>
            <person name="Haridas S."/>
            <person name="Albert R."/>
            <person name="Binder M."/>
            <person name="Bloem J."/>
            <person name="Labutti K."/>
            <person name="Salamov A."/>
            <person name="Andreopoulos B."/>
            <person name="Baker S."/>
            <person name="Barry K."/>
            <person name="Bills G."/>
            <person name="Bluhm B."/>
            <person name="Cannon C."/>
            <person name="Castanera R."/>
            <person name="Culley D."/>
            <person name="Daum C."/>
            <person name="Ezra D."/>
            <person name="Gonzalez J."/>
            <person name="Henrissat B."/>
            <person name="Kuo A."/>
            <person name="Liang C."/>
            <person name="Lipzen A."/>
            <person name="Lutzoni F."/>
            <person name="Magnuson J."/>
            <person name="Mondo S."/>
            <person name="Nolan M."/>
            <person name="Ohm R."/>
            <person name="Pangilinan J."/>
            <person name="Park H.-J."/>
            <person name="Ramirez L."/>
            <person name="Alfaro M."/>
            <person name="Sun H."/>
            <person name="Tritt A."/>
            <person name="Yoshinaga Y."/>
            <person name="Zwiers L.-H."/>
            <person name="Turgeon B."/>
            <person name="Goodwin S."/>
            <person name="Spatafora J."/>
            <person name="Crous P."/>
            <person name="Grigoriev I."/>
        </authorList>
    </citation>
    <scope>NUCLEOTIDE SEQUENCE</scope>
    <source>
        <strain evidence="1">CBS 119925</strain>
    </source>
</reference>
<protein>
    <submittedName>
        <fullName evidence="1">Uncharacterized protein</fullName>
    </submittedName>
</protein>
<accession>A0A6A6VL75</accession>
<evidence type="ECO:0000313" key="1">
    <source>
        <dbReference type="EMBL" id="KAF2749961.1"/>
    </source>
</evidence>
<gene>
    <name evidence="1" type="ORF">M011DRAFT_385812</name>
</gene>
<evidence type="ECO:0000313" key="2">
    <source>
        <dbReference type="Proteomes" id="UP000799440"/>
    </source>
</evidence>
<organism evidence="1 2">
    <name type="scientific">Sporormia fimetaria CBS 119925</name>
    <dbReference type="NCBI Taxonomy" id="1340428"/>
    <lineage>
        <taxon>Eukaryota</taxon>
        <taxon>Fungi</taxon>
        <taxon>Dikarya</taxon>
        <taxon>Ascomycota</taxon>
        <taxon>Pezizomycotina</taxon>
        <taxon>Dothideomycetes</taxon>
        <taxon>Pleosporomycetidae</taxon>
        <taxon>Pleosporales</taxon>
        <taxon>Sporormiaceae</taxon>
        <taxon>Sporormia</taxon>
    </lineage>
</organism>
<feature type="non-terminal residue" evidence="1">
    <location>
        <position position="148"/>
    </location>
</feature>
<dbReference type="OrthoDB" id="3768628at2759"/>
<feature type="non-terminal residue" evidence="1">
    <location>
        <position position="1"/>
    </location>
</feature>
<dbReference type="AlphaFoldDB" id="A0A6A6VL75"/>
<keyword evidence="2" id="KW-1185">Reference proteome</keyword>
<sequence length="148" mass="16794">LSTITQGHFRLVSTELFDLLRAPVAPRFGTLRFYTEADESGTSPPLSRAELALNESFFVAESADYHLFRLPDYPSIINRGVRARKTHPDGDVSFPEYDSWLLFTFLSRTFIKVEIPIELCADVWGGDLVGCENEEVVFWGYFVPDPPD</sequence>